<accession>A0A2A2II28</accession>
<dbReference type="RefSeq" id="WP_095654020.1">
    <property type="nucleotide sequence ID" value="NZ_NPOA01000001.1"/>
</dbReference>
<evidence type="ECO:0000313" key="1">
    <source>
        <dbReference type="EMBL" id="PAV31651.1"/>
    </source>
</evidence>
<reference evidence="1 2" key="1">
    <citation type="submission" date="2017-08" db="EMBL/GenBank/DDBJ databases">
        <title>Virgibacillus indicus sp. nov. and Virgibacillus profoundi sp. nov, two moderately halophilic bacteria isolated from marine sediment by using the Microfluidic Streak Plate.</title>
        <authorList>
            <person name="Xu B."/>
            <person name="Hu B."/>
            <person name="Wang J."/>
            <person name="Zhu Y."/>
            <person name="Huang L."/>
            <person name="Du W."/>
            <person name="Huang Y."/>
        </authorList>
    </citation>
    <scope>NUCLEOTIDE SEQUENCE [LARGE SCALE GENOMIC DNA]</scope>
    <source>
        <strain evidence="1 2">IO3-P3-H5</strain>
    </source>
</reference>
<sequence>MEQHFLSVEEFNEQLKQWHGQTVKITKHEMDDLDKTLLNLNTISYSTDAGTIDDYKSMHTLNLNGDGKIETTANQFEPLPSALYEIPLEDTSLYEFDGTRFIVSTDRAVYKIELT</sequence>
<name>A0A2A2II28_9BACI</name>
<organism evidence="1 2">
    <name type="scientific">Virgibacillus profundi</name>
    <dbReference type="NCBI Taxonomy" id="2024555"/>
    <lineage>
        <taxon>Bacteria</taxon>
        <taxon>Bacillati</taxon>
        <taxon>Bacillota</taxon>
        <taxon>Bacilli</taxon>
        <taxon>Bacillales</taxon>
        <taxon>Bacillaceae</taxon>
        <taxon>Virgibacillus</taxon>
    </lineage>
</organism>
<dbReference type="OrthoDB" id="2705224at2"/>
<proteinExistence type="predicted"/>
<dbReference type="AlphaFoldDB" id="A0A2A2II28"/>
<dbReference type="Proteomes" id="UP000218887">
    <property type="component" value="Unassembled WGS sequence"/>
</dbReference>
<keyword evidence="2" id="KW-1185">Reference proteome</keyword>
<gene>
    <name evidence="1" type="ORF">CIL05_03055</name>
</gene>
<dbReference type="EMBL" id="NPOA01000001">
    <property type="protein sequence ID" value="PAV31651.1"/>
    <property type="molecule type" value="Genomic_DNA"/>
</dbReference>
<evidence type="ECO:0000313" key="2">
    <source>
        <dbReference type="Proteomes" id="UP000218887"/>
    </source>
</evidence>
<dbReference type="InterPro" id="IPR058926">
    <property type="entry name" value="YmzB-like"/>
</dbReference>
<dbReference type="Pfam" id="PF25846">
    <property type="entry name" value="YmzB"/>
    <property type="match status" value="1"/>
</dbReference>
<comment type="caution">
    <text evidence="1">The sequence shown here is derived from an EMBL/GenBank/DDBJ whole genome shotgun (WGS) entry which is preliminary data.</text>
</comment>
<protein>
    <submittedName>
        <fullName evidence="1">Uncharacterized protein</fullName>
    </submittedName>
</protein>